<gene>
    <name evidence="2" type="ORF">PAPOLLO_LOCUS25220</name>
</gene>
<comment type="caution">
    <text evidence="2">The sequence shown here is derived from an EMBL/GenBank/DDBJ whole genome shotgun (WGS) entry which is preliminary data.</text>
</comment>
<feature type="compositionally biased region" description="Basic and acidic residues" evidence="1">
    <location>
        <begin position="91"/>
        <end position="110"/>
    </location>
</feature>
<keyword evidence="3" id="KW-1185">Reference proteome</keyword>
<evidence type="ECO:0000313" key="3">
    <source>
        <dbReference type="Proteomes" id="UP000691718"/>
    </source>
</evidence>
<dbReference type="Proteomes" id="UP000691718">
    <property type="component" value="Unassembled WGS sequence"/>
</dbReference>
<proteinExistence type="predicted"/>
<reference evidence="2" key="1">
    <citation type="submission" date="2021-04" db="EMBL/GenBank/DDBJ databases">
        <authorList>
            <person name="Tunstrom K."/>
        </authorList>
    </citation>
    <scope>NUCLEOTIDE SEQUENCE</scope>
</reference>
<accession>A0A8S3Y3P9</accession>
<evidence type="ECO:0000256" key="1">
    <source>
        <dbReference type="SAM" id="MobiDB-lite"/>
    </source>
</evidence>
<protein>
    <submittedName>
        <fullName evidence="2">(apollo) hypothetical protein</fullName>
    </submittedName>
</protein>
<organism evidence="2 3">
    <name type="scientific">Parnassius apollo</name>
    <name type="common">Apollo butterfly</name>
    <name type="synonym">Papilio apollo</name>
    <dbReference type="NCBI Taxonomy" id="110799"/>
    <lineage>
        <taxon>Eukaryota</taxon>
        <taxon>Metazoa</taxon>
        <taxon>Ecdysozoa</taxon>
        <taxon>Arthropoda</taxon>
        <taxon>Hexapoda</taxon>
        <taxon>Insecta</taxon>
        <taxon>Pterygota</taxon>
        <taxon>Neoptera</taxon>
        <taxon>Endopterygota</taxon>
        <taxon>Lepidoptera</taxon>
        <taxon>Glossata</taxon>
        <taxon>Ditrysia</taxon>
        <taxon>Papilionoidea</taxon>
        <taxon>Papilionidae</taxon>
        <taxon>Parnassiinae</taxon>
        <taxon>Parnassini</taxon>
        <taxon>Parnassius</taxon>
        <taxon>Parnassius</taxon>
    </lineage>
</organism>
<name>A0A8S3Y3P9_PARAO</name>
<evidence type="ECO:0000313" key="2">
    <source>
        <dbReference type="EMBL" id="CAG5051889.1"/>
    </source>
</evidence>
<dbReference type="AlphaFoldDB" id="A0A8S3Y3P9"/>
<dbReference type="EMBL" id="CAJQZP010001507">
    <property type="protein sequence ID" value="CAG5051889.1"/>
    <property type="molecule type" value="Genomic_DNA"/>
</dbReference>
<sequence length="122" mass="13860">MFRNAVPTIYTEEDVTNIEGPARDDLVIEQPNTEEVKMTENGHHVDNVESYGTTNHFYYLSFSKEVVLWQLRKLVTTGYTQKSHQEIDTAAKSVREEVENGVRSSSEKKASYIKGGKYGTNP</sequence>
<feature type="region of interest" description="Disordered" evidence="1">
    <location>
        <begin position="91"/>
        <end position="122"/>
    </location>
</feature>